<comment type="caution">
    <text evidence="15">The sequence shown here is derived from an EMBL/GenBank/DDBJ whole genome shotgun (WGS) entry which is preliminary data.</text>
</comment>
<dbReference type="GO" id="GO:0016020">
    <property type="term" value="C:membrane"/>
    <property type="evidence" value="ECO:0007669"/>
    <property type="project" value="UniProtKB-SubCell"/>
</dbReference>
<keyword evidence="9" id="KW-0067">ATP-binding</keyword>
<dbReference type="PANTHER" id="PTHR41523">
    <property type="entry name" value="TWO-COMPONENT SYSTEM SENSOR PROTEIN"/>
    <property type="match status" value="1"/>
</dbReference>
<evidence type="ECO:0000256" key="5">
    <source>
        <dbReference type="ARBA" id="ARBA00022679"/>
    </source>
</evidence>
<feature type="domain" description="Histidine kinase" evidence="14">
    <location>
        <begin position="143"/>
        <end position="334"/>
    </location>
</feature>
<organism evidence="15 16">
    <name type="scientific">Sphingomonas montanisoli</name>
    <dbReference type="NCBI Taxonomy" id="2606412"/>
    <lineage>
        <taxon>Bacteria</taxon>
        <taxon>Pseudomonadati</taxon>
        <taxon>Pseudomonadota</taxon>
        <taxon>Alphaproteobacteria</taxon>
        <taxon>Sphingomonadales</taxon>
        <taxon>Sphingomonadaceae</taxon>
        <taxon>Sphingomonas</taxon>
    </lineage>
</organism>
<keyword evidence="12 13" id="KW-0472">Membrane</keyword>
<evidence type="ECO:0000256" key="6">
    <source>
        <dbReference type="ARBA" id="ARBA00022692"/>
    </source>
</evidence>
<dbReference type="EC" id="2.7.13.3" evidence="3"/>
<evidence type="ECO:0000256" key="3">
    <source>
        <dbReference type="ARBA" id="ARBA00012438"/>
    </source>
</evidence>
<evidence type="ECO:0000256" key="8">
    <source>
        <dbReference type="ARBA" id="ARBA00022777"/>
    </source>
</evidence>
<evidence type="ECO:0000313" key="15">
    <source>
        <dbReference type="EMBL" id="TZG27442.1"/>
    </source>
</evidence>
<evidence type="ECO:0000313" key="16">
    <source>
        <dbReference type="Proteomes" id="UP000322077"/>
    </source>
</evidence>
<keyword evidence="5" id="KW-0808">Transferase</keyword>
<evidence type="ECO:0000256" key="1">
    <source>
        <dbReference type="ARBA" id="ARBA00000085"/>
    </source>
</evidence>
<proteinExistence type="predicted"/>
<dbReference type="GO" id="GO:0005524">
    <property type="term" value="F:ATP binding"/>
    <property type="evidence" value="ECO:0007669"/>
    <property type="project" value="UniProtKB-KW"/>
</dbReference>
<name>A0A5D9C8I3_9SPHN</name>
<dbReference type="GO" id="GO:0004673">
    <property type="term" value="F:protein histidine kinase activity"/>
    <property type="evidence" value="ECO:0007669"/>
    <property type="project" value="UniProtKB-EC"/>
</dbReference>
<keyword evidence="4" id="KW-0597">Phosphoprotein</keyword>
<dbReference type="PROSITE" id="PS50109">
    <property type="entry name" value="HIS_KIN"/>
    <property type="match status" value="1"/>
</dbReference>
<keyword evidence="7" id="KW-0547">Nucleotide-binding</keyword>
<evidence type="ECO:0000256" key="13">
    <source>
        <dbReference type="SAM" id="Phobius"/>
    </source>
</evidence>
<comment type="subcellular location">
    <subcellularLocation>
        <location evidence="2">Membrane</location>
        <topology evidence="2">Multi-pass membrane protein</topology>
    </subcellularLocation>
</comment>
<protein>
    <recommendedName>
        <fullName evidence="3">histidine kinase</fullName>
        <ecNumber evidence="3">2.7.13.3</ecNumber>
    </recommendedName>
</protein>
<gene>
    <name evidence="15" type="ORF">FYJ91_07555</name>
</gene>
<dbReference type="PANTHER" id="PTHR41523:SF8">
    <property type="entry name" value="ETHYLENE RESPONSE SENSOR PROTEIN"/>
    <property type="match status" value="1"/>
</dbReference>
<keyword evidence="10 13" id="KW-1133">Transmembrane helix</keyword>
<reference evidence="15 16" key="1">
    <citation type="submission" date="2019-08" db="EMBL/GenBank/DDBJ databases">
        <authorList>
            <person name="Wang G."/>
            <person name="Xu Z."/>
        </authorList>
    </citation>
    <scope>NUCLEOTIDE SEQUENCE [LARGE SCALE GENOMIC DNA]</scope>
    <source>
        <strain evidence="15 16">ZX</strain>
    </source>
</reference>
<dbReference type="Proteomes" id="UP000322077">
    <property type="component" value="Unassembled WGS sequence"/>
</dbReference>
<dbReference type="InterPro" id="IPR003594">
    <property type="entry name" value="HATPase_dom"/>
</dbReference>
<sequence length="334" mass="36452">MNRTRFLERLPLAAERPWLGQAGAIGIITIAFAIRYFAAPALPVGYPYVSFFPAIILTAFLFGWRAGTLAAVLGGVLAWYFFIPPSNAFDLSPQVMFALGFYAFVAGVDIVLVDWLQKTNRRLIAERERNAALVERGEILFRELQHRVSNNLQVVSGLLTLQRREVKDEAARAALDEAARRLGLIGRIQRQLHDPNGDRLSLPDYLRQIAADMIDASGKPGIICTIESDDGVVLSPDAAIPVALIIAEVIANALEHGFADRDIGTIAIHVRREPGHIGLTVVDDGCGLPDGFDLAESRSMGLRLARMLAKQLQASFTLSNETGAAARMRLPSEG</sequence>
<feature type="transmembrane region" description="Helical" evidence="13">
    <location>
        <begin position="18"/>
        <end position="38"/>
    </location>
</feature>
<dbReference type="SMART" id="SM00387">
    <property type="entry name" value="HATPase_c"/>
    <property type="match status" value="1"/>
</dbReference>
<evidence type="ECO:0000256" key="10">
    <source>
        <dbReference type="ARBA" id="ARBA00022989"/>
    </source>
</evidence>
<evidence type="ECO:0000256" key="9">
    <source>
        <dbReference type="ARBA" id="ARBA00022840"/>
    </source>
</evidence>
<dbReference type="GO" id="GO:0000160">
    <property type="term" value="P:phosphorelay signal transduction system"/>
    <property type="evidence" value="ECO:0007669"/>
    <property type="project" value="UniProtKB-KW"/>
</dbReference>
<evidence type="ECO:0000256" key="2">
    <source>
        <dbReference type="ARBA" id="ARBA00004141"/>
    </source>
</evidence>
<dbReference type="InterPro" id="IPR025201">
    <property type="entry name" value="KdpD_TM"/>
</dbReference>
<dbReference type="Gene3D" id="3.30.565.10">
    <property type="entry name" value="Histidine kinase-like ATPase, C-terminal domain"/>
    <property type="match status" value="1"/>
</dbReference>
<keyword evidence="6 13" id="KW-0812">Transmembrane</keyword>
<dbReference type="Pfam" id="PF02518">
    <property type="entry name" value="HATPase_c"/>
    <property type="match status" value="1"/>
</dbReference>
<evidence type="ECO:0000259" key="14">
    <source>
        <dbReference type="PROSITE" id="PS50109"/>
    </source>
</evidence>
<dbReference type="InterPro" id="IPR036890">
    <property type="entry name" value="HATPase_C_sf"/>
</dbReference>
<dbReference type="InterPro" id="IPR011495">
    <property type="entry name" value="Sig_transdc_His_kin_sub2_dim/P"/>
</dbReference>
<dbReference type="RefSeq" id="WP_149521654.1">
    <property type="nucleotide sequence ID" value="NZ_VTOU01000002.1"/>
</dbReference>
<evidence type="ECO:0000256" key="7">
    <source>
        <dbReference type="ARBA" id="ARBA00022741"/>
    </source>
</evidence>
<dbReference type="InterPro" id="IPR038318">
    <property type="entry name" value="KdpD_sf"/>
</dbReference>
<comment type="catalytic activity">
    <reaction evidence="1">
        <text>ATP + protein L-histidine = ADP + protein N-phospho-L-histidine.</text>
        <dbReference type="EC" id="2.7.13.3"/>
    </reaction>
</comment>
<dbReference type="Pfam" id="PF13493">
    <property type="entry name" value="DUF4118"/>
    <property type="match status" value="1"/>
</dbReference>
<evidence type="ECO:0000256" key="11">
    <source>
        <dbReference type="ARBA" id="ARBA00023012"/>
    </source>
</evidence>
<dbReference type="SUPFAM" id="SSF55874">
    <property type="entry name" value="ATPase domain of HSP90 chaperone/DNA topoisomerase II/histidine kinase"/>
    <property type="match status" value="1"/>
</dbReference>
<feature type="transmembrane region" description="Helical" evidence="13">
    <location>
        <begin position="50"/>
        <end position="83"/>
    </location>
</feature>
<dbReference type="InterPro" id="IPR005467">
    <property type="entry name" value="His_kinase_dom"/>
</dbReference>
<dbReference type="Gene3D" id="1.20.120.620">
    <property type="entry name" value="Backbone structure of the membrane domain of e. Coli histidine kinase receptor kdpd"/>
    <property type="match status" value="1"/>
</dbReference>
<keyword evidence="16" id="KW-1185">Reference proteome</keyword>
<feature type="transmembrane region" description="Helical" evidence="13">
    <location>
        <begin position="95"/>
        <end position="116"/>
    </location>
</feature>
<evidence type="ECO:0000256" key="4">
    <source>
        <dbReference type="ARBA" id="ARBA00022553"/>
    </source>
</evidence>
<dbReference type="Pfam" id="PF07568">
    <property type="entry name" value="HisKA_2"/>
    <property type="match status" value="1"/>
</dbReference>
<keyword evidence="11" id="KW-0902">Two-component regulatory system</keyword>
<evidence type="ECO:0000256" key="12">
    <source>
        <dbReference type="ARBA" id="ARBA00023136"/>
    </source>
</evidence>
<dbReference type="EMBL" id="VTOU01000002">
    <property type="protein sequence ID" value="TZG27442.1"/>
    <property type="molecule type" value="Genomic_DNA"/>
</dbReference>
<keyword evidence="8" id="KW-0418">Kinase</keyword>
<dbReference type="AlphaFoldDB" id="A0A5D9C8I3"/>
<accession>A0A5D9C8I3</accession>